<dbReference type="InterPro" id="IPR000836">
    <property type="entry name" value="PRTase_dom"/>
</dbReference>
<accession>A0ABV3M6M6</accession>
<dbReference type="Proteomes" id="UP001553843">
    <property type="component" value="Unassembled WGS sequence"/>
</dbReference>
<dbReference type="InterPro" id="IPR029057">
    <property type="entry name" value="PRTase-like"/>
</dbReference>
<feature type="region of interest" description="Disordered" evidence="2">
    <location>
        <begin position="95"/>
        <end position="155"/>
    </location>
</feature>
<dbReference type="SUPFAM" id="SSF53271">
    <property type="entry name" value="PRTase-like"/>
    <property type="match status" value="1"/>
</dbReference>
<comment type="similarity">
    <text evidence="1">Belongs to the ComF/GntX family.</text>
</comment>
<dbReference type="CDD" id="cd06223">
    <property type="entry name" value="PRTases_typeI"/>
    <property type="match status" value="1"/>
</dbReference>
<evidence type="ECO:0000313" key="3">
    <source>
        <dbReference type="EMBL" id="MEW2367365.1"/>
    </source>
</evidence>
<organism evidence="3 4">
    <name type="scientific">Streptomyces huasconensis</name>
    <dbReference type="NCBI Taxonomy" id="1854574"/>
    <lineage>
        <taxon>Bacteria</taxon>
        <taxon>Bacillati</taxon>
        <taxon>Actinomycetota</taxon>
        <taxon>Actinomycetes</taxon>
        <taxon>Kitasatosporales</taxon>
        <taxon>Streptomycetaceae</taxon>
        <taxon>Streptomyces</taxon>
    </lineage>
</organism>
<evidence type="ECO:0000313" key="4">
    <source>
        <dbReference type="Proteomes" id="UP001553843"/>
    </source>
</evidence>
<keyword evidence="4" id="KW-1185">Reference proteome</keyword>
<dbReference type="Gene3D" id="3.40.50.2020">
    <property type="match status" value="1"/>
</dbReference>
<evidence type="ECO:0000256" key="1">
    <source>
        <dbReference type="ARBA" id="ARBA00008007"/>
    </source>
</evidence>
<gene>
    <name evidence="3" type="ORF">AB0887_36185</name>
</gene>
<feature type="compositionally biased region" description="Basic and acidic residues" evidence="2">
    <location>
        <begin position="123"/>
        <end position="133"/>
    </location>
</feature>
<protein>
    <submittedName>
        <fullName evidence="3">ComF family protein</fullName>
    </submittedName>
</protein>
<comment type="caution">
    <text evidence="3">The sequence shown here is derived from an EMBL/GenBank/DDBJ whole genome shotgun (WGS) entry which is preliminary data.</text>
</comment>
<proteinExistence type="inferred from homology"/>
<dbReference type="PANTHER" id="PTHR47505:SF1">
    <property type="entry name" value="DNA UTILIZATION PROTEIN YHGH"/>
    <property type="match status" value="1"/>
</dbReference>
<dbReference type="EMBL" id="JBEYRS010000024">
    <property type="protein sequence ID" value="MEW2367365.1"/>
    <property type="molecule type" value="Genomic_DNA"/>
</dbReference>
<sequence>MRGWWQDLTDLVLPAECEGCGRPRALLCAACRAALCGSAPCRVRPVPEPPGLPVVHAAAPYADSVRAVLLAHKERGALGLAGPLGKALAEAVRAGARGGAPEPSGLREPPGLQEPLEPPGPREPPDPPHRSDTAARSWVDGTHGGSQGRTAPLALVPVPSSRASVRARGQDPARRIALAAAGELRRAGIPARVLAVLRQRRAVADQAGLDSRQRQANLAGALEVTAGGGRLLLAAGAGRIVVVDDLMTTGASLAEAVRAVHDAYRDAIHDLHKEKNTRVEAVRGRGTDTVRRPSMGRQNAITAAVVAAPPDSFGINRN</sequence>
<evidence type="ECO:0000256" key="2">
    <source>
        <dbReference type="SAM" id="MobiDB-lite"/>
    </source>
</evidence>
<dbReference type="RefSeq" id="WP_359782195.1">
    <property type="nucleotide sequence ID" value="NZ_JBEYRR010000011.1"/>
</dbReference>
<name>A0ABV3M6M6_9ACTN</name>
<dbReference type="InterPro" id="IPR051910">
    <property type="entry name" value="ComF/GntX_DNA_util-trans"/>
</dbReference>
<reference evidence="3 4" key="1">
    <citation type="submission" date="2024-06" db="EMBL/GenBank/DDBJ databases">
        <title>The Natural Products Discovery Center: Release of the First 8490 Sequenced Strains for Exploring Actinobacteria Biosynthetic Diversity.</title>
        <authorList>
            <person name="Kalkreuter E."/>
            <person name="Kautsar S.A."/>
            <person name="Yang D."/>
            <person name="Bader C.D."/>
            <person name="Teijaro C.N."/>
            <person name="Fluegel L."/>
            <person name="Davis C.M."/>
            <person name="Simpson J.R."/>
            <person name="Lauterbach L."/>
            <person name="Steele A.D."/>
            <person name="Gui C."/>
            <person name="Meng S."/>
            <person name="Li G."/>
            <person name="Viehrig K."/>
            <person name="Ye F."/>
            <person name="Su P."/>
            <person name="Kiefer A.F."/>
            <person name="Nichols A."/>
            <person name="Cepeda A.J."/>
            <person name="Yan W."/>
            <person name="Fan B."/>
            <person name="Jiang Y."/>
            <person name="Adhikari A."/>
            <person name="Zheng C.-J."/>
            <person name="Schuster L."/>
            <person name="Cowan T.M."/>
            <person name="Smanski M.J."/>
            <person name="Chevrette M.G."/>
            <person name="De Carvalho L.P.S."/>
            <person name="Shen B."/>
        </authorList>
    </citation>
    <scope>NUCLEOTIDE SEQUENCE [LARGE SCALE GENOMIC DNA]</scope>
    <source>
        <strain evidence="3 4">NPDC047833</strain>
    </source>
</reference>
<dbReference type="PANTHER" id="PTHR47505">
    <property type="entry name" value="DNA UTILIZATION PROTEIN YHGH"/>
    <property type="match status" value="1"/>
</dbReference>
<feature type="compositionally biased region" description="Low complexity" evidence="2">
    <location>
        <begin position="95"/>
        <end position="115"/>
    </location>
</feature>